<dbReference type="GO" id="GO:0005524">
    <property type="term" value="F:ATP binding"/>
    <property type="evidence" value="ECO:0007669"/>
    <property type="project" value="UniProtKB-UniRule"/>
</dbReference>
<keyword evidence="4 8" id="KW-0418">Kinase</keyword>
<evidence type="ECO:0000256" key="8">
    <source>
        <dbReference type="RuleBase" id="RU361162"/>
    </source>
</evidence>
<evidence type="ECO:0000256" key="2">
    <source>
        <dbReference type="ARBA" id="ARBA00022679"/>
    </source>
</evidence>
<dbReference type="PROSITE" id="PS50157">
    <property type="entry name" value="ZINC_FINGER_C2H2_2"/>
    <property type="match status" value="1"/>
</dbReference>
<keyword evidence="3 7" id="KW-0547">Nucleotide-binding</keyword>
<organism evidence="13 14">
    <name type="scientific">Trypanosoma equiperdum</name>
    <dbReference type="NCBI Taxonomy" id="5694"/>
    <lineage>
        <taxon>Eukaryota</taxon>
        <taxon>Discoba</taxon>
        <taxon>Euglenozoa</taxon>
        <taxon>Kinetoplastea</taxon>
        <taxon>Metakinetoplastina</taxon>
        <taxon>Trypanosomatida</taxon>
        <taxon>Trypanosomatidae</taxon>
        <taxon>Trypanosoma</taxon>
    </lineage>
</organism>
<dbReference type="Proteomes" id="UP000195570">
    <property type="component" value="Unassembled WGS sequence"/>
</dbReference>
<evidence type="ECO:0000256" key="1">
    <source>
        <dbReference type="ARBA" id="ARBA00010886"/>
    </source>
</evidence>
<dbReference type="SMART" id="SM00220">
    <property type="entry name" value="S_TKc"/>
    <property type="match status" value="1"/>
</dbReference>
<reference evidence="13" key="1">
    <citation type="submission" date="2016-09" db="EMBL/GenBank/DDBJ databases">
        <authorList>
            <person name="Hebert L."/>
            <person name="Moumen B."/>
        </authorList>
    </citation>
    <scope>NUCLEOTIDE SEQUENCE [LARGE SCALE GENOMIC DNA]</scope>
    <source>
        <strain evidence="13">OVI</strain>
    </source>
</reference>
<evidence type="ECO:0000313" key="14">
    <source>
        <dbReference type="Proteomes" id="UP000195570"/>
    </source>
</evidence>
<dbReference type="InterPro" id="IPR000719">
    <property type="entry name" value="Prot_kinase_dom"/>
</dbReference>
<feature type="domain" description="POLO box" evidence="11">
    <location>
        <begin position="987"/>
        <end position="1055"/>
    </location>
</feature>
<dbReference type="PROSITE" id="PS50078">
    <property type="entry name" value="POLO_BOX"/>
    <property type="match status" value="2"/>
</dbReference>
<dbReference type="PANTHER" id="PTHR43671">
    <property type="entry name" value="SERINE/THREONINE-PROTEIN KINASE NEK"/>
    <property type="match status" value="1"/>
</dbReference>
<evidence type="ECO:0000259" key="11">
    <source>
        <dbReference type="PROSITE" id="PS50078"/>
    </source>
</evidence>
<comment type="similarity">
    <text evidence="1">Belongs to the protein kinase superfamily. NEK Ser/Thr protein kinase family. NIMA subfamily.</text>
</comment>
<evidence type="ECO:0000256" key="7">
    <source>
        <dbReference type="PROSITE-ProRule" id="PRU10141"/>
    </source>
</evidence>
<evidence type="ECO:0000256" key="9">
    <source>
        <dbReference type="SAM" id="MobiDB-lite"/>
    </source>
</evidence>
<dbReference type="EC" id="2.7.11.21" evidence="8"/>
<feature type="region of interest" description="Disordered" evidence="9">
    <location>
        <begin position="737"/>
        <end position="790"/>
    </location>
</feature>
<dbReference type="PANTHER" id="PTHR43671:SF35">
    <property type="entry name" value="KINASE A, PUTATIVE-RELATED"/>
    <property type="match status" value="1"/>
</dbReference>
<keyword evidence="5 7" id="KW-0067">ATP-binding</keyword>
<feature type="region of interest" description="Disordered" evidence="9">
    <location>
        <begin position="502"/>
        <end position="586"/>
    </location>
</feature>
<name>A0A1G4IF12_TRYEQ</name>
<dbReference type="AlphaFoldDB" id="A0A1G4IF12"/>
<dbReference type="SUPFAM" id="SSF56112">
    <property type="entry name" value="Protein kinase-like (PK-like)"/>
    <property type="match status" value="1"/>
</dbReference>
<feature type="compositionally biased region" description="Basic residues" evidence="9">
    <location>
        <begin position="740"/>
        <end position="750"/>
    </location>
</feature>
<evidence type="ECO:0000259" key="10">
    <source>
        <dbReference type="PROSITE" id="PS50011"/>
    </source>
</evidence>
<dbReference type="PROSITE" id="PS00107">
    <property type="entry name" value="PROTEIN_KINASE_ATP"/>
    <property type="match status" value="1"/>
</dbReference>
<feature type="compositionally biased region" description="Polar residues" evidence="9">
    <location>
        <begin position="506"/>
        <end position="523"/>
    </location>
</feature>
<evidence type="ECO:0000256" key="3">
    <source>
        <dbReference type="ARBA" id="ARBA00022741"/>
    </source>
</evidence>
<gene>
    <name evidence="13" type="ORF">TEOVI_000245400</name>
</gene>
<dbReference type="Pfam" id="PF00069">
    <property type="entry name" value="Pkinase"/>
    <property type="match status" value="1"/>
</dbReference>
<evidence type="ECO:0000256" key="6">
    <source>
        <dbReference type="PROSITE-ProRule" id="PRU00042"/>
    </source>
</evidence>
<dbReference type="InterPro" id="IPR008271">
    <property type="entry name" value="Ser/Thr_kinase_AS"/>
</dbReference>
<evidence type="ECO:0000259" key="12">
    <source>
        <dbReference type="PROSITE" id="PS50157"/>
    </source>
</evidence>
<dbReference type="PROSITE" id="PS00108">
    <property type="entry name" value="PROTEIN_KINASE_ST"/>
    <property type="match status" value="1"/>
</dbReference>
<dbReference type="InterPro" id="IPR050660">
    <property type="entry name" value="NEK_Ser/Thr_kinase"/>
</dbReference>
<evidence type="ECO:0000313" key="13">
    <source>
        <dbReference type="EMBL" id="SCU70879.1"/>
    </source>
</evidence>
<feature type="domain" description="C2H2-type" evidence="12">
    <location>
        <begin position="705"/>
        <end position="723"/>
    </location>
</feature>
<evidence type="ECO:0000256" key="4">
    <source>
        <dbReference type="ARBA" id="ARBA00022777"/>
    </source>
</evidence>
<dbReference type="GO" id="GO:0008270">
    <property type="term" value="F:zinc ion binding"/>
    <property type="evidence" value="ECO:0007669"/>
    <property type="project" value="UniProtKB-KW"/>
</dbReference>
<feature type="compositionally biased region" description="Polar residues" evidence="9">
    <location>
        <begin position="544"/>
        <end position="555"/>
    </location>
</feature>
<dbReference type="InterPro" id="IPR011009">
    <property type="entry name" value="Kinase-like_dom_sf"/>
</dbReference>
<feature type="domain" description="Protein kinase" evidence="10">
    <location>
        <begin position="35"/>
        <end position="328"/>
    </location>
</feature>
<sequence length="1058" mass="118163">MIGTVEQILYEEGCVRAVRVRLPSRDSSQGKCLSLEACERIGQGSFGTVYRASCDEYPRLALKITTGKVTRLKQELEVLGRVCTKGKLLLPRFLFGALNKSGDLMAVGMELCFPHTLHDFLLSKCLTDEADKLFVAYQVVQAVAYVHEQHCIHRDVKLQNFVFDLDGNLKLIDFGLATSVWNPPPGDVVAGTIAFMAPEMAHNALHRDQRVSVGAAADVWSVGMVLFSIFAQRNPYASTGAPRMTERTADTNMHNTAAIPTDASPNDKQSHEIPKENAELLRRVAAAEWSWPSGCSVSRKLRGLVDFILVPDPQNRPDINALLMRPEWGDRRRATPRVVTTFLGVEDDFLLSHDESHLLRAVEQRSADVNASLTESRIRGSDEEETEEGHRSSLKFVAREELSVGGVPIHQVYDVRPDPKVKKPIREISSVIAEETERSLKRSRSRSARAAASSASRANSRVNARSRTVTPVPCTTEGRGNADFPTGSAAASLVLLEAEGKEETKTGLNIGQRSPQGRQPRSNNVDRAKGINLVGKRDPKPKSANGTVQRSTSPIEHTVDTKRGGGNNSHGVGARRGSTVTARKKKGNGAEVVSGFVTMENAVRNVKTSLLLLEHSCMVTRLSTVVTELFDREHMVWLEKEQRKSATHPHTFREMGRANKKYRYGFVCDVCCFEFEPVGSSMYFFHCQCGRDMCPKCYEEYANNYTCDACGREFASSGALRRHSCSCVKRLNDAATVNKPRGRSQGRRSRSVPTEAARTGVKSRLEVKPVSPKRGRPKRRASVPALERKRSREPAAEVVGIVARRKAERLSMSKSEVVPPPRRFEGIPRTLSGEWKPMERLSVGSRSVPPTPEERHMLLNGDWIRYYHFYPMEEEGGDSVAVTYHIQPGRTGVTFFNHSFSVHSAVLSVLEHIVYVVDRVDIEEDNDVARILSLAQALNEEKKIYDVLQLVETHDTHMLKQRRSPGIMSVYCPPQTAFQCNGDPFVFVRWYRFHMENSMSGFMLSNGAVQVFVGGKYELRWLDDNRKFIVRSNGVCEVLDEEKFPLSEELNQMLYGGV</sequence>
<dbReference type="EMBL" id="CZPT02001527">
    <property type="protein sequence ID" value="SCU70879.1"/>
    <property type="molecule type" value="Genomic_DNA"/>
</dbReference>
<feature type="domain" description="POLO box" evidence="11">
    <location>
        <begin position="863"/>
        <end position="960"/>
    </location>
</feature>
<feature type="compositionally biased region" description="Low complexity" evidence="9">
    <location>
        <begin position="448"/>
        <end position="467"/>
    </location>
</feature>
<comment type="similarity">
    <text evidence="8">Belongs to the protein kinase superfamily. Ser/Thr protein kinase family. CDC5/Polo subfamily.</text>
</comment>
<dbReference type="InterPro" id="IPR013087">
    <property type="entry name" value="Znf_C2H2_type"/>
</dbReference>
<dbReference type="Gene3D" id="1.10.510.10">
    <property type="entry name" value="Transferase(Phosphotransferase) domain 1"/>
    <property type="match status" value="1"/>
</dbReference>
<dbReference type="VEuPathDB" id="TriTrypDB:TEOVI_000245400"/>
<comment type="caution">
    <text evidence="13">The sequence shown here is derived from an EMBL/GenBank/DDBJ whole genome shotgun (WGS) entry which is preliminary data.</text>
</comment>
<feature type="region of interest" description="Disordered" evidence="9">
    <location>
        <begin position="435"/>
        <end position="486"/>
    </location>
</feature>
<evidence type="ECO:0000256" key="5">
    <source>
        <dbReference type="ARBA" id="ARBA00022840"/>
    </source>
</evidence>
<dbReference type="CDD" id="cd00180">
    <property type="entry name" value="PKc"/>
    <property type="match status" value="1"/>
</dbReference>
<dbReference type="GeneID" id="92376394"/>
<dbReference type="GO" id="GO:0004674">
    <property type="term" value="F:protein serine/threonine kinase activity"/>
    <property type="evidence" value="ECO:0007669"/>
    <property type="project" value="UniProtKB-KW"/>
</dbReference>
<comment type="catalytic activity">
    <reaction evidence="8">
        <text>L-threonyl-[protein] + ATP = O-phospho-L-threonyl-[protein] + ADP + H(+)</text>
        <dbReference type="Rhea" id="RHEA:46608"/>
        <dbReference type="Rhea" id="RHEA-COMP:11060"/>
        <dbReference type="Rhea" id="RHEA-COMP:11605"/>
        <dbReference type="ChEBI" id="CHEBI:15378"/>
        <dbReference type="ChEBI" id="CHEBI:30013"/>
        <dbReference type="ChEBI" id="CHEBI:30616"/>
        <dbReference type="ChEBI" id="CHEBI:61977"/>
        <dbReference type="ChEBI" id="CHEBI:456216"/>
        <dbReference type="EC" id="2.7.11.21"/>
    </reaction>
</comment>
<keyword evidence="6" id="KW-0862">Zinc</keyword>
<feature type="region of interest" description="Disordered" evidence="9">
    <location>
        <begin position="373"/>
        <end position="392"/>
    </location>
</feature>
<dbReference type="RefSeq" id="XP_067081632.1">
    <property type="nucleotide sequence ID" value="XM_067225531.1"/>
</dbReference>
<dbReference type="InterPro" id="IPR000959">
    <property type="entry name" value="POLO_box_dom"/>
</dbReference>
<keyword evidence="2 8" id="KW-0808">Transferase</keyword>
<feature type="compositionally biased region" description="Basic residues" evidence="9">
    <location>
        <begin position="771"/>
        <end position="781"/>
    </location>
</feature>
<proteinExistence type="inferred from homology"/>
<feature type="binding site" evidence="7">
    <location>
        <position position="63"/>
    </location>
    <ligand>
        <name>ATP</name>
        <dbReference type="ChEBI" id="CHEBI:30616"/>
    </ligand>
</feature>
<dbReference type="InterPro" id="IPR017441">
    <property type="entry name" value="Protein_kinase_ATP_BS"/>
</dbReference>
<protein>
    <recommendedName>
        <fullName evidence="8">Serine/threonine-protein kinase PLK</fullName>
        <ecNumber evidence="8">2.7.11.21</ecNumber>
    </recommendedName>
    <alternativeName>
        <fullName evidence="8">Polo-like kinase</fullName>
    </alternativeName>
</protein>
<dbReference type="PROSITE" id="PS50011">
    <property type="entry name" value="PROTEIN_KINASE_DOM"/>
    <property type="match status" value="1"/>
</dbReference>
<keyword evidence="6" id="KW-0863">Zinc-finger</keyword>
<keyword evidence="8" id="KW-0723">Serine/threonine-protein kinase</keyword>
<feature type="compositionally biased region" description="Basic and acidic residues" evidence="9">
    <location>
        <begin position="524"/>
        <end position="541"/>
    </location>
</feature>
<dbReference type="FunFam" id="1.10.510.10:FF:002429">
    <property type="entry name" value="Protein kinase, putative"/>
    <property type="match status" value="1"/>
</dbReference>
<keyword evidence="6" id="KW-0479">Metal-binding</keyword>
<keyword evidence="14" id="KW-1185">Reference proteome</keyword>
<accession>A0A1G4IF12</accession>